<name>A0A6H2BUD9_DOLFA</name>
<accession>A0A6H2BUD9</accession>
<dbReference type="RefSeq" id="WP_168651141.1">
    <property type="nucleotide sequence ID" value="NZ_CP051206.1"/>
</dbReference>
<reference evidence="1 2" key="1">
    <citation type="submission" date="2020-04" db="EMBL/GenBank/DDBJ databases">
        <title>Genome-Wide Identification of 5-Methylcytosine Sites in Bacterial Genomes By High-Throughput Sequencing of MspJI Restriction Fragments.</title>
        <authorList>
            <person name="Wu V."/>
        </authorList>
    </citation>
    <scope>NUCLEOTIDE SEQUENCE [LARGE SCALE GENOMIC DNA]</scope>
    <source>
        <strain evidence="1 2">CCAP 1403/13f</strain>
    </source>
</reference>
<sequence>MKQFSKQQLIVRVYGVNPYNGKRKKSLQPHKYYEHHSIFCRAIASIDSDVLQMLTAVELWP</sequence>
<organism evidence="1 2">
    <name type="scientific">Dolichospermum flos-aquae CCAP 1403/13F</name>
    <dbReference type="NCBI Taxonomy" id="315271"/>
    <lineage>
        <taxon>Bacteria</taxon>
        <taxon>Bacillati</taxon>
        <taxon>Cyanobacteriota</taxon>
        <taxon>Cyanophyceae</taxon>
        <taxon>Nostocales</taxon>
        <taxon>Aphanizomenonaceae</taxon>
        <taxon>Dolichospermum</taxon>
    </lineage>
</organism>
<gene>
    <name evidence="1" type="ORF">HGD76_02095</name>
</gene>
<proteinExistence type="predicted"/>
<dbReference type="EMBL" id="CP051206">
    <property type="protein sequence ID" value="QJB43202.1"/>
    <property type="molecule type" value="Genomic_DNA"/>
</dbReference>
<dbReference type="AlphaFoldDB" id="A0A6H2BUD9"/>
<reference evidence="1 2" key="2">
    <citation type="submission" date="2020-04" db="EMBL/GenBank/DDBJ databases">
        <authorList>
            <person name="Fomenkov A."/>
            <person name="Anton B.P."/>
            <person name="Roberts R.J."/>
        </authorList>
    </citation>
    <scope>NUCLEOTIDE SEQUENCE [LARGE SCALE GENOMIC DNA]</scope>
    <source>
        <strain evidence="1 2">CCAP 1403/13f</strain>
    </source>
</reference>
<protein>
    <submittedName>
        <fullName evidence="1">Uncharacterized protein</fullName>
    </submittedName>
</protein>
<evidence type="ECO:0000313" key="1">
    <source>
        <dbReference type="EMBL" id="QJB43202.1"/>
    </source>
</evidence>
<dbReference type="Proteomes" id="UP000502433">
    <property type="component" value="Chromosome"/>
</dbReference>
<dbReference type="KEGG" id="dfs:HGD76_02095"/>
<evidence type="ECO:0000313" key="2">
    <source>
        <dbReference type="Proteomes" id="UP000502433"/>
    </source>
</evidence>